<gene>
    <name evidence="1" type="ORF">N7Z68_09790</name>
</gene>
<organism evidence="1 2">
    <name type="scientific">Alkalihalobacterium chitinilyticum</name>
    <dbReference type="NCBI Taxonomy" id="2980103"/>
    <lineage>
        <taxon>Bacteria</taxon>
        <taxon>Bacillati</taxon>
        <taxon>Bacillota</taxon>
        <taxon>Bacilli</taxon>
        <taxon>Bacillales</taxon>
        <taxon>Bacillaceae</taxon>
        <taxon>Alkalihalobacterium</taxon>
    </lineage>
</organism>
<accession>A0ABT5VE17</accession>
<name>A0ABT5VE17_9BACI</name>
<dbReference type="EMBL" id="JAOTPO010000005">
    <property type="protein sequence ID" value="MDE5413679.1"/>
    <property type="molecule type" value="Genomic_DNA"/>
</dbReference>
<reference evidence="1" key="1">
    <citation type="submission" date="2024-05" db="EMBL/GenBank/DDBJ databases">
        <title>Alkalihalobacillus sp. strain MEB203 novel alkaliphilic bacterium from Lonar Lake, India.</title>
        <authorList>
            <person name="Joshi A."/>
            <person name="Thite S."/>
            <person name="Mengade P."/>
        </authorList>
    </citation>
    <scope>NUCLEOTIDE SEQUENCE</scope>
    <source>
        <strain evidence="1">MEB 203</strain>
    </source>
</reference>
<dbReference type="Gene3D" id="2.60.40.1120">
    <property type="entry name" value="Carboxypeptidase-like, regulatory domain"/>
    <property type="match status" value="1"/>
</dbReference>
<comment type="caution">
    <text evidence="1">The sequence shown here is derived from an EMBL/GenBank/DDBJ whole genome shotgun (WGS) entry which is preliminary data.</text>
</comment>
<dbReference type="InterPro" id="IPR013783">
    <property type="entry name" value="Ig-like_fold"/>
</dbReference>
<keyword evidence="2" id="KW-1185">Reference proteome</keyword>
<dbReference type="Gene3D" id="2.60.40.10">
    <property type="entry name" value="Immunoglobulins"/>
    <property type="match status" value="1"/>
</dbReference>
<evidence type="ECO:0000313" key="1">
    <source>
        <dbReference type="EMBL" id="MDE5413679.1"/>
    </source>
</evidence>
<dbReference type="Proteomes" id="UP001148125">
    <property type="component" value="Unassembled WGS sequence"/>
</dbReference>
<sequence length="826" mass="93054">MQVYYFIILEGKRRKVNSPKRKFFILLLVAIFLSVSFGGSGYAESKSTLVNNYMSAMDMKQDNKEINGKVREGIHASKNARLLIQSKDKNSNWKYVTTDANGNFQTKLTDGNYTIKAIQAEDQTWFNTEAAFSVEEGSLTSNNKEIQISNKKKVSSPQTKSVLNVQGKLSDGERGLKGDLLIFNMDSEYEEFYTVSSKGNGTFAASLPDGNYLLFGVSIDKGYYQHYLPFTVEGKDTYIYDEIVSSLDIQLPKSIYKGSVKDSTKPISQASIILEQVVDEYHYEYEFIEYVITDNKGNFHLRKLEDGLYTLSIYHQTYSAWEFLQFEVVNGNIVIEGNTVPSLEITIPDLSLKGTLSDGKKPVTNAYVTFAEYDGEEFTEWYGAPVNKNGQFEYRLNDGFYQVISVDEATRNTYLSIPFEIRNGKLIQDGKGKSSLNINLPPVTFTGKLIENGKTLDGHVYVERKLEENDDHYESFFASTDTKGLFSLRLTDGFYSISGGYIYEENGDFAVYAPFEIRDGKLYVDGKEQSLYELNVPPISLHGVVLDGGVPVNYGDLVIATVDRGQHYWKWLEADGTFSMRLADGNYLVESVYLNDDTSAQLNVPFTIRDGKLYQNNNLQEKLVVNVPPITLTGLLLDEGEPVSGGVEVMSIGDADEVNFFWSWAEDGAFKFRLPDGEYEAVFVYISDGTTDWPAIQFSIVNGQLYIDSERADQLEITVAPVTLRGTVFSGDKIVKDGYVAVLSVNDLGEQINWYDSWVYENGTYKFRLPDGDYQLYYVDTFGDIIYFNKPFTILEGQLHVDGVPMDVLDIQLLDGISESEQKDAA</sequence>
<proteinExistence type="predicted"/>
<dbReference type="RefSeq" id="WP_275118294.1">
    <property type="nucleotide sequence ID" value="NZ_JAOTPO010000005.1"/>
</dbReference>
<protein>
    <submittedName>
        <fullName evidence="1">Carboxypeptidase-like regulatory domain-containing protein</fullName>
    </submittedName>
</protein>
<evidence type="ECO:0000313" key="2">
    <source>
        <dbReference type="Proteomes" id="UP001148125"/>
    </source>
</evidence>